<keyword evidence="9" id="KW-1185">Reference proteome</keyword>
<evidence type="ECO:0000256" key="2">
    <source>
        <dbReference type="ARBA" id="ARBA00005840"/>
    </source>
</evidence>
<accession>A0A1Q9DKG5</accession>
<feature type="domain" description="Cytochrome c assembly protein" evidence="7">
    <location>
        <begin position="447"/>
        <end position="557"/>
    </location>
</feature>
<dbReference type="GO" id="GO:0020037">
    <property type="term" value="F:heme binding"/>
    <property type="evidence" value="ECO:0007669"/>
    <property type="project" value="InterPro"/>
</dbReference>
<dbReference type="PANTHER" id="PTHR30071">
    <property type="entry name" value="HEME EXPORTER PROTEIN C"/>
    <property type="match status" value="1"/>
</dbReference>
<dbReference type="OrthoDB" id="439156at2759"/>
<dbReference type="GO" id="GO:0005886">
    <property type="term" value="C:plasma membrane"/>
    <property type="evidence" value="ECO:0007669"/>
    <property type="project" value="TreeGrafter"/>
</dbReference>
<dbReference type="AlphaFoldDB" id="A0A1Q9DKG5"/>
<comment type="caution">
    <text evidence="8">The sequence shown here is derived from an EMBL/GenBank/DDBJ whole genome shotgun (WGS) entry which is preliminary data.</text>
</comment>
<evidence type="ECO:0000256" key="1">
    <source>
        <dbReference type="ARBA" id="ARBA00004141"/>
    </source>
</evidence>
<evidence type="ECO:0000313" key="9">
    <source>
        <dbReference type="Proteomes" id="UP000186817"/>
    </source>
</evidence>
<dbReference type="GO" id="GO:0017004">
    <property type="term" value="P:cytochrome complex assembly"/>
    <property type="evidence" value="ECO:0007669"/>
    <property type="project" value="UniProtKB-KW"/>
</dbReference>
<feature type="non-terminal residue" evidence="8">
    <location>
        <position position="1"/>
    </location>
</feature>
<comment type="similarity">
    <text evidence="2">Belongs to the CcmC/CycZ/HelC family.</text>
</comment>
<sequence>AGIGTVSMAQLDAVMPALGDYLADCEGQRALAAHQLRSRADMLRCVASISQQSGIMSVATAAIARPHTWRGGPGTVRHCETKACQRRGLHYGIVPSCQAKTPDFAAHHSSMVLALTYFSPAFVPAPQGKKAPEQAPRLGRCRTFLALWVQALTAPANAVDDPLAHGVCRKHFSIDRNHVSRHRSDSEASYLARPGKVLALTYFSPAFVPAPQGKKAPEQAPRLGRCRTFLALWVQALTAPANAVDDPLAHGVMEAGDLQGWAERAAFGGLLAVSTFLAWWRGTLGSGQAMSFANLALAKQNTTDIAVAWLSSLGSAMRECFEKDLSPAVWASPVALGIVAFAQFSLPKVVMCSYATLMFGSVLCQGPVLVISSEVDSMAVLALSQPKDSPITALREAAQPALQGIANGLQPQPAVATAGQSPAVAMTGTTGLDAGNTASQVERQVAVASTSAAAGAGSAVASLVTVEFTSSSGTAVLSEDDQLAITLDDLAYRSLLLGFGFLLQTVGIVSGAVWANEAWGNYWSWDPKETWALITWLVYAGYLHTRLQLGWDTRESAKIGCWPRDDDLLVEVRLQLGWDTRESAKIGSLGVLHWRECLSHVNLMGIGLHSYGFFLK</sequence>
<evidence type="ECO:0000256" key="3">
    <source>
        <dbReference type="ARBA" id="ARBA00022692"/>
    </source>
</evidence>
<dbReference type="InterPro" id="IPR003557">
    <property type="entry name" value="Cyt_c_biogenesis_CcmC"/>
</dbReference>
<keyword evidence="3" id="KW-0812">Transmembrane</keyword>
<protein>
    <submittedName>
        <fullName evidence="8">Cytochrome c biogenesis protein CcsA</fullName>
    </submittedName>
</protein>
<evidence type="ECO:0000313" key="8">
    <source>
        <dbReference type="EMBL" id="OLP95687.1"/>
    </source>
</evidence>
<dbReference type="Proteomes" id="UP000186817">
    <property type="component" value="Unassembled WGS sequence"/>
</dbReference>
<gene>
    <name evidence="8" type="primary">ccsA</name>
    <name evidence="8" type="ORF">AK812_SmicGene22151</name>
</gene>
<dbReference type="Pfam" id="PF01578">
    <property type="entry name" value="Cytochrom_C_asm"/>
    <property type="match status" value="1"/>
</dbReference>
<reference evidence="8 9" key="1">
    <citation type="submission" date="2016-02" db="EMBL/GenBank/DDBJ databases">
        <title>Genome analysis of coral dinoflagellate symbionts highlights evolutionary adaptations to a symbiotic lifestyle.</title>
        <authorList>
            <person name="Aranda M."/>
            <person name="Li Y."/>
            <person name="Liew Y.J."/>
            <person name="Baumgarten S."/>
            <person name="Simakov O."/>
            <person name="Wilson M."/>
            <person name="Piel J."/>
            <person name="Ashoor H."/>
            <person name="Bougouffa S."/>
            <person name="Bajic V.B."/>
            <person name="Ryu T."/>
            <person name="Ravasi T."/>
            <person name="Bayer T."/>
            <person name="Micklem G."/>
            <person name="Kim H."/>
            <person name="Bhak J."/>
            <person name="Lajeunesse T.C."/>
            <person name="Voolstra C.R."/>
        </authorList>
    </citation>
    <scope>NUCLEOTIDE SEQUENCE [LARGE SCALE GENOMIC DNA]</scope>
    <source>
        <strain evidence="8 9">CCMP2467</strain>
    </source>
</reference>
<keyword evidence="6" id="KW-0472">Membrane</keyword>
<keyword evidence="4" id="KW-0201">Cytochrome c-type biogenesis</keyword>
<dbReference type="InterPro" id="IPR002541">
    <property type="entry name" value="Cyt_c_assembly"/>
</dbReference>
<dbReference type="GO" id="GO:0015232">
    <property type="term" value="F:heme transmembrane transporter activity"/>
    <property type="evidence" value="ECO:0007669"/>
    <property type="project" value="InterPro"/>
</dbReference>
<evidence type="ECO:0000256" key="4">
    <source>
        <dbReference type="ARBA" id="ARBA00022748"/>
    </source>
</evidence>
<comment type="subcellular location">
    <subcellularLocation>
        <location evidence="1">Membrane</location>
        <topology evidence="1">Multi-pass membrane protein</topology>
    </subcellularLocation>
</comment>
<evidence type="ECO:0000256" key="6">
    <source>
        <dbReference type="ARBA" id="ARBA00023136"/>
    </source>
</evidence>
<dbReference type="InterPro" id="IPR045062">
    <property type="entry name" value="Cyt_c_biogenesis_CcsA/CcmC"/>
</dbReference>
<dbReference type="PANTHER" id="PTHR30071:SF1">
    <property type="entry name" value="CYTOCHROME B_B6 PROTEIN-RELATED"/>
    <property type="match status" value="1"/>
</dbReference>
<evidence type="ECO:0000256" key="5">
    <source>
        <dbReference type="ARBA" id="ARBA00022989"/>
    </source>
</evidence>
<keyword evidence="5" id="KW-1133">Transmembrane helix</keyword>
<dbReference type="EMBL" id="LSRX01000494">
    <property type="protein sequence ID" value="OLP95687.1"/>
    <property type="molecule type" value="Genomic_DNA"/>
</dbReference>
<name>A0A1Q9DKG5_SYMMI</name>
<dbReference type="PRINTS" id="PR01386">
    <property type="entry name" value="CCMCBIOGNSIS"/>
</dbReference>
<organism evidence="8 9">
    <name type="scientific">Symbiodinium microadriaticum</name>
    <name type="common">Dinoflagellate</name>
    <name type="synonym">Zooxanthella microadriatica</name>
    <dbReference type="NCBI Taxonomy" id="2951"/>
    <lineage>
        <taxon>Eukaryota</taxon>
        <taxon>Sar</taxon>
        <taxon>Alveolata</taxon>
        <taxon>Dinophyceae</taxon>
        <taxon>Suessiales</taxon>
        <taxon>Symbiodiniaceae</taxon>
        <taxon>Symbiodinium</taxon>
    </lineage>
</organism>
<evidence type="ECO:0000259" key="7">
    <source>
        <dbReference type="Pfam" id="PF01578"/>
    </source>
</evidence>
<proteinExistence type="inferred from homology"/>